<comment type="caution">
    <text evidence="2">The sequence shown here is derived from an EMBL/GenBank/DDBJ whole genome shotgun (WGS) entry which is preliminary data.</text>
</comment>
<feature type="domain" description="BetI-type transcriptional repressor C-terminal" evidence="1">
    <location>
        <begin position="84"/>
        <end position="196"/>
    </location>
</feature>
<proteinExistence type="predicted"/>
<dbReference type="InterPro" id="IPR039538">
    <property type="entry name" value="BetI_C"/>
</dbReference>
<reference evidence="2" key="1">
    <citation type="submission" date="2020-10" db="EMBL/GenBank/DDBJ databases">
        <authorList>
            <person name="Gilroy R."/>
        </authorList>
    </citation>
    <scope>NUCLEOTIDE SEQUENCE</scope>
    <source>
        <strain evidence="2">ChiGjej1B1-24693</strain>
    </source>
</reference>
<dbReference type="InterPro" id="IPR009057">
    <property type="entry name" value="Homeodomain-like_sf"/>
</dbReference>
<dbReference type="Pfam" id="PF13977">
    <property type="entry name" value="TetR_C_6"/>
    <property type="match status" value="1"/>
</dbReference>
<name>A0A9D1GVU9_9ACTN</name>
<dbReference type="InterPro" id="IPR036271">
    <property type="entry name" value="Tet_transcr_reg_TetR-rel_C_sf"/>
</dbReference>
<sequence length="202" mass="22079">MPKVVDHEQRRRGIAEVVLRIVAADGVAAATLRRVAAESGHAMGTIQHYFHTTRQMLQYAIALQEKERAERIGARARAEWENGPRAVLEGIMDEVLPTGGPQRQEAAVGLAYYIAWHRHPELKESLFKDIPAARAAIASVIADAQQRGLVDEGAEPDLEASVFFALIDALASAVAVGHQSPEEAVATARYHLDRVFTTRPST</sequence>
<organism evidence="2 3">
    <name type="scientific">Candidatus Avipropionibacterium avicola</name>
    <dbReference type="NCBI Taxonomy" id="2840701"/>
    <lineage>
        <taxon>Bacteria</taxon>
        <taxon>Bacillati</taxon>
        <taxon>Actinomycetota</taxon>
        <taxon>Actinomycetes</taxon>
        <taxon>Propionibacteriales</taxon>
        <taxon>Propionibacteriaceae</taxon>
        <taxon>Propionibacteriaceae incertae sedis</taxon>
        <taxon>Candidatus Avipropionibacterium</taxon>
    </lineage>
</organism>
<dbReference type="AlphaFoldDB" id="A0A9D1GVU9"/>
<reference evidence="2" key="2">
    <citation type="journal article" date="2021" name="PeerJ">
        <title>Extensive microbial diversity within the chicken gut microbiome revealed by metagenomics and culture.</title>
        <authorList>
            <person name="Gilroy R."/>
            <person name="Ravi A."/>
            <person name="Getino M."/>
            <person name="Pursley I."/>
            <person name="Horton D.L."/>
            <person name="Alikhan N.F."/>
            <person name="Baker D."/>
            <person name="Gharbi K."/>
            <person name="Hall N."/>
            <person name="Watson M."/>
            <person name="Adriaenssens E.M."/>
            <person name="Foster-Nyarko E."/>
            <person name="Jarju S."/>
            <person name="Secka A."/>
            <person name="Antonio M."/>
            <person name="Oren A."/>
            <person name="Chaudhuri R.R."/>
            <person name="La Ragione R."/>
            <person name="Hildebrand F."/>
            <person name="Pallen M.J."/>
        </authorList>
    </citation>
    <scope>NUCLEOTIDE SEQUENCE</scope>
    <source>
        <strain evidence="2">ChiGjej1B1-24693</strain>
    </source>
</reference>
<dbReference type="Gene3D" id="1.10.357.10">
    <property type="entry name" value="Tetracycline Repressor, domain 2"/>
    <property type="match status" value="1"/>
</dbReference>
<evidence type="ECO:0000313" key="3">
    <source>
        <dbReference type="Proteomes" id="UP000886842"/>
    </source>
</evidence>
<dbReference type="SUPFAM" id="SSF48498">
    <property type="entry name" value="Tetracyclin repressor-like, C-terminal domain"/>
    <property type="match status" value="1"/>
</dbReference>
<dbReference type="SUPFAM" id="SSF46689">
    <property type="entry name" value="Homeodomain-like"/>
    <property type="match status" value="1"/>
</dbReference>
<evidence type="ECO:0000313" key="2">
    <source>
        <dbReference type="EMBL" id="HIT74279.1"/>
    </source>
</evidence>
<evidence type="ECO:0000259" key="1">
    <source>
        <dbReference type="Pfam" id="PF13977"/>
    </source>
</evidence>
<protein>
    <submittedName>
        <fullName evidence="2">TetR family transcriptional regulator C-terminal domain-containing protein</fullName>
    </submittedName>
</protein>
<gene>
    <name evidence="2" type="ORF">IAA98_01670</name>
</gene>
<accession>A0A9D1GVU9</accession>
<dbReference type="Proteomes" id="UP000886842">
    <property type="component" value="Unassembled WGS sequence"/>
</dbReference>
<dbReference type="EMBL" id="DVLP01000049">
    <property type="protein sequence ID" value="HIT74279.1"/>
    <property type="molecule type" value="Genomic_DNA"/>
</dbReference>